<dbReference type="SMART" id="SM00717">
    <property type="entry name" value="SANT"/>
    <property type="match status" value="2"/>
</dbReference>
<feature type="domain" description="HTH myb-type" evidence="7">
    <location>
        <begin position="63"/>
        <end position="117"/>
    </location>
</feature>
<dbReference type="RefSeq" id="XP_022135704.1">
    <property type="nucleotide sequence ID" value="XM_022280012.1"/>
</dbReference>
<feature type="domain" description="HTH myb-type" evidence="7">
    <location>
        <begin position="12"/>
        <end position="62"/>
    </location>
</feature>
<dbReference type="FunFam" id="1.10.10.60:FF:000001">
    <property type="entry name" value="MYB-related transcription factor"/>
    <property type="match status" value="1"/>
</dbReference>
<gene>
    <name evidence="9" type="primary">LOC111007598</name>
</gene>
<evidence type="ECO:0000256" key="1">
    <source>
        <dbReference type="ARBA" id="ARBA00004123"/>
    </source>
</evidence>
<accession>A0A6J1C278</accession>
<dbReference type="Pfam" id="PF00249">
    <property type="entry name" value="Myb_DNA-binding"/>
    <property type="match status" value="2"/>
</dbReference>
<dbReference type="Proteomes" id="UP000504603">
    <property type="component" value="Unplaced"/>
</dbReference>
<dbReference type="GO" id="GO:0003677">
    <property type="term" value="F:DNA binding"/>
    <property type="evidence" value="ECO:0007669"/>
    <property type="project" value="UniProtKB-KW"/>
</dbReference>
<dbReference type="AlphaFoldDB" id="A0A6J1C278"/>
<dbReference type="OrthoDB" id="2143914at2759"/>
<dbReference type="CDD" id="cd00167">
    <property type="entry name" value="SANT"/>
    <property type="match status" value="2"/>
</dbReference>
<feature type="region of interest" description="Disordered" evidence="5">
    <location>
        <begin position="179"/>
        <end position="202"/>
    </location>
</feature>
<keyword evidence="8" id="KW-1185">Reference proteome</keyword>
<proteinExistence type="predicted"/>
<comment type="subcellular location">
    <subcellularLocation>
        <location evidence="1">Nucleus</location>
    </subcellularLocation>
</comment>
<reference evidence="9" key="1">
    <citation type="submission" date="2025-08" db="UniProtKB">
        <authorList>
            <consortium name="RefSeq"/>
        </authorList>
    </citation>
    <scope>IDENTIFICATION</scope>
    <source>
        <strain evidence="9">OHB3-1</strain>
    </source>
</reference>
<evidence type="ECO:0000313" key="9">
    <source>
        <dbReference type="RefSeq" id="XP_022135704.1"/>
    </source>
</evidence>
<evidence type="ECO:0000256" key="4">
    <source>
        <dbReference type="ARBA" id="ARBA00023242"/>
    </source>
</evidence>
<dbReference type="GeneID" id="111007598"/>
<dbReference type="InterPro" id="IPR001005">
    <property type="entry name" value="SANT/Myb"/>
</dbReference>
<evidence type="ECO:0000256" key="2">
    <source>
        <dbReference type="ARBA" id="ARBA00022737"/>
    </source>
</evidence>
<dbReference type="SUPFAM" id="SSF46689">
    <property type="entry name" value="Homeodomain-like"/>
    <property type="match status" value="1"/>
</dbReference>
<evidence type="ECO:0000313" key="8">
    <source>
        <dbReference type="Proteomes" id="UP000504603"/>
    </source>
</evidence>
<organism evidence="8 9">
    <name type="scientific">Momordica charantia</name>
    <name type="common">Bitter gourd</name>
    <name type="synonym">Balsam pear</name>
    <dbReference type="NCBI Taxonomy" id="3673"/>
    <lineage>
        <taxon>Eukaryota</taxon>
        <taxon>Viridiplantae</taxon>
        <taxon>Streptophyta</taxon>
        <taxon>Embryophyta</taxon>
        <taxon>Tracheophyta</taxon>
        <taxon>Spermatophyta</taxon>
        <taxon>Magnoliopsida</taxon>
        <taxon>eudicotyledons</taxon>
        <taxon>Gunneridae</taxon>
        <taxon>Pentapetalae</taxon>
        <taxon>rosids</taxon>
        <taxon>fabids</taxon>
        <taxon>Cucurbitales</taxon>
        <taxon>Cucurbitaceae</taxon>
        <taxon>Momordiceae</taxon>
        <taxon>Momordica</taxon>
    </lineage>
</organism>
<feature type="domain" description="Myb-like" evidence="6">
    <location>
        <begin position="10"/>
        <end position="62"/>
    </location>
</feature>
<evidence type="ECO:0000259" key="6">
    <source>
        <dbReference type="PROSITE" id="PS50090"/>
    </source>
</evidence>
<evidence type="ECO:0000256" key="5">
    <source>
        <dbReference type="SAM" id="MobiDB-lite"/>
    </source>
</evidence>
<dbReference type="KEGG" id="mcha:111007598"/>
<keyword evidence="3" id="KW-0238">DNA-binding</keyword>
<dbReference type="InterPro" id="IPR017930">
    <property type="entry name" value="Myb_dom"/>
</dbReference>
<dbReference type="GO" id="GO:0005634">
    <property type="term" value="C:nucleus"/>
    <property type="evidence" value="ECO:0007669"/>
    <property type="project" value="UniProtKB-SubCell"/>
</dbReference>
<dbReference type="Gene3D" id="1.10.10.60">
    <property type="entry name" value="Homeodomain-like"/>
    <property type="match status" value="2"/>
</dbReference>
<dbReference type="PANTHER" id="PTHR10641:SF1418">
    <property type="entry name" value="MYB-RELATED TRANSCRIPTION FACTOR"/>
    <property type="match status" value="1"/>
</dbReference>
<protein>
    <submittedName>
        <fullName evidence="9">Transcription factor MYB23-like</fullName>
    </submittedName>
</protein>
<dbReference type="InterPro" id="IPR015495">
    <property type="entry name" value="Myb_TF_plants"/>
</dbReference>
<sequence length="250" mass="28496">MAKCCCFCDQTTVKKGIWTAEEDRRLIAYVKRYGHWNWRRLPKFAGLLRCGKSCRLRWMNYLRPNIKRGNFTLQEEETITKLYAAIGGRWSTMAAQMPGRTDNDIKNHWNTVLKRRVMMKQQKMAMEKKPATEKTGPTHQVFAGDILNGSNVNNHSTLIDQTAVEISALEDLPPAGNMDVAADDQFKSSTPELPAGSSPASSAGDFWTDPLWLDSNLDMPFDEQLSYQGFGESNFFTFGLDEYLWQEGIY</sequence>
<evidence type="ECO:0000259" key="7">
    <source>
        <dbReference type="PROSITE" id="PS51294"/>
    </source>
</evidence>
<keyword evidence="2" id="KW-0677">Repeat</keyword>
<feature type="domain" description="Myb-like" evidence="6">
    <location>
        <begin position="63"/>
        <end position="113"/>
    </location>
</feature>
<dbReference type="PANTHER" id="PTHR10641">
    <property type="entry name" value="MYB FAMILY TRANSCRIPTION FACTOR"/>
    <property type="match status" value="1"/>
</dbReference>
<dbReference type="PROSITE" id="PS50090">
    <property type="entry name" value="MYB_LIKE"/>
    <property type="match status" value="2"/>
</dbReference>
<name>A0A6J1C278_MOMCH</name>
<evidence type="ECO:0000256" key="3">
    <source>
        <dbReference type="ARBA" id="ARBA00023125"/>
    </source>
</evidence>
<dbReference type="PROSITE" id="PS51294">
    <property type="entry name" value="HTH_MYB"/>
    <property type="match status" value="2"/>
</dbReference>
<dbReference type="InterPro" id="IPR009057">
    <property type="entry name" value="Homeodomain-like_sf"/>
</dbReference>
<keyword evidence="4" id="KW-0539">Nucleus</keyword>